<accession>U5MN12</accession>
<evidence type="ECO:0000259" key="5">
    <source>
        <dbReference type="Pfam" id="PF24827"/>
    </source>
</evidence>
<dbReference type="Proteomes" id="UP000017118">
    <property type="component" value="Chromosome"/>
</dbReference>
<dbReference type="InterPro" id="IPR053138">
    <property type="entry name" value="N-alpha-Ac-DABA_deacetylase"/>
</dbReference>
<evidence type="ECO:0000256" key="1">
    <source>
        <dbReference type="ARBA" id="ARBA00001947"/>
    </source>
</evidence>
<protein>
    <submittedName>
        <fullName evidence="6">Succinylglutamate desuccinylase/aspartoacylase</fullName>
    </submittedName>
</protein>
<evidence type="ECO:0000256" key="4">
    <source>
        <dbReference type="ARBA" id="ARBA00022833"/>
    </source>
</evidence>
<dbReference type="SUPFAM" id="SSF53187">
    <property type="entry name" value="Zn-dependent exopeptidases"/>
    <property type="match status" value="1"/>
</dbReference>
<dbReference type="CDD" id="cd06253">
    <property type="entry name" value="M14_ASTE_ASPA-like"/>
    <property type="match status" value="1"/>
</dbReference>
<evidence type="ECO:0000313" key="6">
    <source>
        <dbReference type="EMBL" id="AGX41878.1"/>
    </source>
</evidence>
<dbReference type="RefSeq" id="WP_022744165.1">
    <property type="nucleotide sequence ID" value="NC_022571.1"/>
</dbReference>
<dbReference type="AlphaFoldDB" id="U5MN12"/>
<dbReference type="OrthoDB" id="9782876at2"/>
<keyword evidence="7" id="KW-1185">Reference proteome</keyword>
<gene>
    <name evidence="6" type="ORF">CLSA_c08650</name>
</gene>
<dbReference type="EMBL" id="CP006721">
    <property type="protein sequence ID" value="AGX41878.1"/>
    <property type="molecule type" value="Genomic_DNA"/>
</dbReference>
<dbReference type="eggNOG" id="COG3608">
    <property type="taxonomic scope" value="Bacteria"/>
</dbReference>
<dbReference type="HOGENOM" id="CLU_035605_3_0_9"/>
<dbReference type="PATRIC" id="fig|1345695.10.peg.2928"/>
<dbReference type="Gene3D" id="3.40.630.10">
    <property type="entry name" value="Zn peptidases"/>
    <property type="match status" value="1"/>
</dbReference>
<name>U5MN12_CLOSA</name>
<dbReference type="PANTHER" id="PTHR37326:SF1">
    <property type="entry name" value="BLL3975 PROTEIN"/>
    <property type="match status" value="1"/>
</dbReference>
<keyword evidence="4" id="KW-0862">Zinc</keyword>
<proteinExistence type="predicted"/>
<dbReference type="KEGG" id="csb:CLSA_c08650"/>
<organism evidence="6 7">
    <name type="scientific">Clostridium saccharobutylicum DSM 13864</name>
    <dbReference type="NCBI Taxonomy" id="1345695"/>
    <lineage>
        <taxon>Bacteria</taxon>
        <taxon>Bacillati</taxon>
        <taxon>Bacillota</taxon>
        <taxon>Clostridia</taxon>
        <taxon>Eubacteriales</taxon>
        <taxon>Clostridiaceae</taxon>
        <taxon>Clostridium</taxon>
    </lineage>
</organism>
<evidence type="ECO:0000313" key="7">
    <source>
        <dbReference type="Proteomes" id="UP000017118"/>
    </source>
</evidence>
<evidence type="ECO:0000256" key="2">
    <source>
        <dbReference type="ARBA" id="ARBA00022723"/>
    </source>
</evidence>
<reference evidence="6 7" key="1">
    <citation type="journal article" date="2013" name="Genome Announc.">
        <title>Complete Genome Sequence of the Solvent Producer Clostridium saccharobutylicum NCP262 (DSM 13864).</title>
        <authorList>
            <person name="Poehlein A."/>
            <person name="Hartwich K."/>
            <person name="Krabben P."/>
            <person name="Ehrenreich A."/>
            <person name="Liebl W."/>
            <person name="Durre P."/>
            <person name="Gottschalk G."/>
            <person name="Daniel R."/>
        </authorList>
    </citation>
    <scope>NUCLEOTIDE SEQUENCE [LARGE SCALE GENOMIC DNA]</scope>
    <source>
        <strain evidence="6">DSM 13864</strain>
    </source>
</reference>
<dbReference type="GO" id="GO:0016788">
    <property type="term" value="F:hydrolase activity, acting on ester bonds"/>
    <property type="evidence" value="ECO:0007669"/>
    <property type="project" value="InterPro"/>
</dbReference>
<feature type="domain" description="Succinylglutamate desuccinylase/Aspartoacylase catalytic" evidence="5">
    <location>
        <begin position="29"/>
        <end position="118"/>
    </location>
</feature>
<sequence>MKKEILYTLKSPYRDDMRITGYKFGKGEKTACIIGAIRGNEIQQLYTCSQLIRALTKLEQRGSISKNNEILVIPCVNTHSMNIGKRFWTMDNTDINRMFPGNAEGETTQRIANGVFEQVKGYTYGIQFASFYMPGDFIPHIRMMETGHQSPSLANLFGLQYVVIRKPKPYDKMTLNYNWQMWDTNAFSLYTNATDQIDEVSANHAVVAVLRFLTRMGVIKYTSHSGYIASVLKEDDLLSVKTKTGGMYRRLKNPGDGVERGDVLGEIIHPYEGTVLEQIISPTDGIIFFAHKSPMVMEDVVTYKIIRRLHQ</sequence>
<dbReference type="PANTHER" id="PTHR37326">
    <property type="entry name" value="BLL3975 PROTEIN"/>
    <property type="match status" value="1"/>
</dbReference>
<dbReference type="GO" id="GO:0046872">
    <property type="term" value="F:metal ion binding"/>
    <property type="evidence" value="ECO:0007669"/>
    <property type="project" value="UniProtKB-KW"/>
</dbReference>
<keyword evidence="3" id="KW-0378">Hydrolase</keyword>
<keyword evidence="2" id="KW-0479">Metal-binding</keyword>
<evidence type="ECO:0000256" key="3">
    <source>
        <dbReference type="ARBA" id="ARBA00022801"/>
    </source>
</evidence>
<dbReference type="InterPro" id="IPR055438">
    <property type="entry name" value="AstE_AspA_cat"/>
</dbReference>
<dbReference type="GeneID" id="55473400"/>
<dbReference type="Pfam" id="PF24827">
    <property type="entry name" value="AstE_AspA_cat"/>
    <property type="match status" value="1"/>
</dbReference>
<comment type="cofactor">
    <cofactor evidence="1">
        <name>Zn(2+)</name>
        <dbReference type="ChEBI" id="CHEBI:29105"/>
    </cofactor>
</comment>